<dbReference type="EMBL" id="CH933812">
    <property type="protein sequence ID" value="EDW05844.1"/>
    <property type="molecule type" value="Genomic_DNA"/>
</dbReference>
<evidence type="ECO:0000313" key="2">
    <source>
        <dbReference type="EMBL" id="EDW05844.1"/>
    </source>
</evidence>
<dbReference type="HOGENOM" id="CLU_1827341_0_0_1"/>
<keyword evidence="1" id="KW-0472">Membrane</keyword>
<name>B4L648_DROMO</name>
<dbReference type="OrthoDB" id="6344485at2759"/>
<organism evidence="2 3">
    <name type="scientific">Drosophila mojavensis</name>
    <name type="common">Fruit fly</name>
    <dbReference type="NCBI Taxonomy" id="7230"/>
    <lineage>
        <taxon>Eukaryota</taxon>
        <taxon>Metazoa</taxon>
        <taxon>Ecdysozoa</taxon>
        <taxon>Arthropoda</taxon>
        <taxon>Hexapoda</taxon>
        <taxon>Insecta</taxon>
        <taxon>Pterygota</taxon>
        <taxon>Neoptera</taxon>
        <taxon>Endopterygota</taxon>
        <taxon>Diptera</taxon>
        <taxon>Brachycera</taxon>
        <taxon>Muscomorpha</taxon>
        <taxon>Ephydroidea</taxon>
        <taxon>Drosophilidae</taxon>
        <taxon>Drosophila</taxon>
    </lineage>
</organism>
<dbReference type="OMA" id="NTSSCMQ"/>
<proteinExistence type="predicted"/>
<feature type="transmembrane region" description="Helical" evidence="1">
    <location>
        <begin position="25"/>
        <end position="46"/>
    </location>
</feature>
<gene>
    <name evidence="2" type="primary">Dmoj\GI16244</name>
    <name evidence="2" type="ORF">Dmoj_GI16244</name>
</gene>
<reference evidence="2 3" key="1">
    <citation type="journal article" date="2007" name="Nature">
        <title>Evolution of genes and genomes on the Drosophila phylogeny.</title>
        <authorList>
            <consortium name="Drosophila 12 Genomes Consortium"/>
            <person name="Clark A.G."/>
            <person name="Eisen M.B."/>
            <person name="Smith D.R."/>
            <person name="Bergman C.M."/>
            <person name="Oliver B."/>
            <person name="Markow T.A."/>
            <person name="Kaufman T.C."/>
            <person name="Kellis M."/>
            <person name="Gelbart W."/>
            <person name="Iyer V.N."/>
            <person name="Pollard D.A."/>
            <person name="Sackton T.B."/>
            <person name="Larracuente A.M."/>
            <person name="Singh N.D."/>
            <person name="Abad J.P."/>
            <person name="Abt D.N."/>
            <person name="Adryan B."/>
            <person name="Aguade M."/>
            <person name="Akashi H."/>
            <person name="Anderson W.W."/>
            <person name="Aquadro C.F."/>
            <person name="Ardell D.H."/>
            <person name="Arguello R."/>
            <person name="Artieri C.G."/>
            <person name="Barbash D.A."/>
            <person name="Barker D."/>
            <person name="Barsanti P."/>
            <person name="Batterham P."/>
            <person name="Batzoglou S."/>
            <person name="Begun D."/>
            <person name="Bhutkar A."/>
            <person name="Blanco E."/>
            <person name="Bosak S.A."/>
            <person name="Bradley R.K."/>
            <person name="Brand A.D."/>
            <person name="Brent M.R."/>
            <person name="Brooks A.N."/>
            <person name="Brown R.H."/>
            <person name="Butlin R.K."/>
            <person name="Caggese C."/>
            <person name="Calvi B.R."/>
            <person name="Bernardo de Carvalho A."/>
            <person name="Caspi A."/>
            <person name="Castrezana S."/>
            <person name="Celniker S.E."/>
            <person name="Chang J.L."/>
            <person name="Chapple C."/>
            <person name="Chatterji S."/>
            <person name="Chinwalla A."/>
            <person name="Civetta A."/>
            <person name="Clifton S.W."/>
            <person name="Comeron J.M."/>
            <person name="Costello J.C."/>
            <person name="Coyne J.A."/>
            <person name="Daub J."/>
            <person name="David R.G."/>
            <person name="Delcher A.L."/>
            <person name="Delehaunty K."/>
            <person name="Do C.B."/>
            <person name="Ebling H."/>
            <person name="Edwards K."/>
            <person name="Eickbush T."/>
            <person name="Evans J.D."/>
            <person name="Filipski A."/>
            <person name="Findeiss S."/>
            <person name="Freyhult E."/>
            <person name="Fulton L."/>
            <person name="Fulton R."/>
            <person name="Garcia A.C."/>
            <person name="Gardiner A."/>
            <person name="Garfield D.A."/>
            <person name="Garvin B.E."/>
            <person name="Gibson G."/>
            <person name="Gilbert D."/>
            <person name="Gnerre S."/>
            <person name="Godfrey J."/>
            <person name="Good R."/>
            <person name="Gotea V."/>
            <person name="Gravely B."/>
            <person name="Greenberg A.J."/>
            <person name="Griffiths-Jones S."/>
            <person name="Gross S."/>
            <person name="Guigo R."/>
            <person name="Gustafson E.A."/>
            <person name="Haerty W."/>
            <person name="Hahn M.W."/>
            <person name="Halligan D.L."/>
            <person name="Halpern A.L."/>
            <person name="Halter G.M."/>
            <person name="Han M.V."/>
            <person name="Heger A."/>
            <person name="Hillier L."/>
            <person name="Hinrichs A.S."/>
            <person name="Holmes I."/>
            <person name="Hoskins R.A."/>
            <person name="Hubisz M.J."/>
            <person name="Hultmark D."/>
            <person name="Huntley M.A."/>
            <person name="Jaffe D.B."/>
            <person name="Jagadeeshan S."/>
            <person name="Jeck W.R."/>
            <person name="Johnson J."/>
            <person name="Jones C.D."/>
            <person name="Jordan W.C."/>
            <person name="Karpen G.H."/>
            <person name="Kataoka E."/>
            <person name="Keightley P.D."/>
            <person name="Kheradpour P."/>
            <person name="Kirkness E.F."/>
            <person name="Koerich L.B."/>
            <person name="Kristiansen K."/>
            <person name="Kudrna D."/>
            <person name="Kulathinal R.J."/>
            <person name="Kumar S."/>
            <person name="Kwok R."/>
            <person name="Lander E."/>
            <person name="Langley C.H."/>
            <person name="Lapoint R."/>
            <person name="Lazzaro B.P."/>
            <person name="Lee S.J."/>
            <person name="Levesque L."/>
            <person name="Li R."/>
            <person name="Lin C.F."/>
            <person name="Lin M.F."/>
            <person name="Lindblad-Toh K."/>
            <person name="Llopart A."/>
            <person name="Long M."/>
            <person name="Low L."/>
            <person name="Lozovsky E."/>
            <person name="Lu J."/>
            <person name="Luo M."/>
            <person name="Machado C.A."/>
            <person name="Makalowski W."/>
            <person name="Marzo M."/>
            <person name="Matsuda M."/>
            <person name="Matzkin L."/>
            <person name="McAllister B."/>
            <person name="McBride C.S."/>
            <person name="McKernan B."/>
            <person name="McKernan K."/>
            <person name="Mendez-Lago M."/>
            <person name="Minx P."/>
            <person name="Mollenhauer M.U."/>
            <person name="Montooth K."/>
            <person name="Mount S.M."/>
            <person name="Mu X."/>
            <person name="Myers E."/>
            <person name="Negre B."/>
            <person name="Newfeld S."/>
            <person name="Nielsen R."/>
            <person name="Noor M.A."/>
            <person name="O'Grady P."/>
            <person name="Pachter L."/>
            <person name="Papaceit M."/>
            <person name="Parisi M.J."/>
            <person name="Parisi M."/>
            <person name="Parts L."/>
            <person name="Pedersen J.S."/>
            <person name="Pesole G."/>
            <person name="Phillippy A.M."/>
            <person name="Ponting C.P."/>
            <person name="Pop M."/>
            <person name="Porcelli D."/>
            <person name="Powell J.R."/>
            <person name="Prohaska S."/>
            <person name="Pruitt K."/>
            <person name="Puig M."/>
            <person name="Quesneville H."/>
            <person name="Ram K.R."/>
            <person name="Rand D."/>
            <person name="Rasmussen M.D."/>
            <person name="Reed L.K."/>
            <person name="Reenan R."/>
            <person name="Reily A."/>
            <person name="Remington K.A."/>
            <person name="Rieger T.T."/>
            <person name="Ritchie M.G."/>
            <person name="Robin C."/>
            <person name="Rogers Y.H."/>
            <person name="Rohde C."/>
            <person name="Rozas J."/>
            <person name="Rubenfield M.J."/>
            <person name="Ruiz A."/>
            <person name="Russo S."/>
            <person name="Salzberg S.L."/>
            <person name="Sanchez-Gracia A."/>
            <person name="Saranga D.J."/>
            <person name="Sato H."/>
            <person name="Schaeffer S.W."/>
            <person name="Schatz M.C."/>
            <person name="Schlenke T."/>
            <person name="Schwartz R."/>
            <person name="Segarra C."/>
            <person name="Singh R.S."/>
            <person name="Sirot L."/>
            <person name="Sirota M."/>
            <person name="Sisneros N.B."/>
            <person name="Smith C.D."/>
            <person name="Smith T.F."/>
            <person name="Spieth J."/>
            <person name="Stage D.E."/>
            <person name="Stark A."/>
            <person name="Stephan W."/>
            <person name="Strausberg R.L."/>
            <person name="Strempel S."/>
            <person name="Sturgill D."/>
            <person name="Sutton G."/>
            <person name="Sutton G.G."/>
            <person name="Tao W."/>
            <person name="Teichmann S."/>
            <person name="Tobari Y.N."/>
            <person name="Tomimura Y."/>
            <person name="Tsolas J.M."/>
            <person name="Valente V.L."/>
            <person name="Venter E."/>
            <person name="Venter J.C."/>
            <person name="Vicario S."/>
            <person name="Vieira F.G."/>
            <person name="Vilella A.J."/>
            <person name="Villasante A."/>
            <person name="Walenz B."/>
            <person name="Wang J."/>
            <person name="Wasserman M."/>
            <person name="Watts T."/>
            <person name="Wilson D."/>
            <person name="Wilson R.K."/>
            <person name="Wing R.A."/>
            <person name="Wolfner M.F."/>
            <person name="Wong A."/>
            <person name="Wong G.K."/>
            <person name="Wu C.I."/>
            <person name="Wu G."/>
            <person name="Yamamoto D."/>
            <person name="Yang H.P."/>
            <person name="Yang S.P."/>
            <person name="Yorke J.A."/>
            <person name="Yoshida K."/>
            <person name="Zdobnov E."/>
            <person name="Zhang P."/>
            <person name="Zhang Y."/>
            <person name="Zimin A.V."/>
            <person name="Baldwin J."/>
            <person name="Abdouelleil A."/>
            <person name="Abdulkadir J."/>
            <person name="Abebe A."/>
            <person name="Abera B."/>
            <person name="Abreu J."/>
            <person name="Acer S.C."/>
            <person name="Aftuck L."/>
            <person name="Alexander A."/>
            <person name="An P."/>
            <person name="Anderson E."/>
            <person name="Anderson S."/>
            <person name="Arachi H."/>
            <person name="Azer M."/>
            <person name="Bachantsang P."/>
            <person name="Barry A."/>
            <person name="Bayul T."/>
            <person name="Berlin A."/>
            <person name="Bessette D."/>
            <person name="Bloom T."/>
            <person name="Blye J."/>
            <person name="Boguslavskiy L."/>
            <person name="Bonnet C."/>
            <person name="Boukhgalter B."/>
            <person name="Bourzgui I."/>
            <person name="Brown A."/>
            <person name="Cahill P."/>
            <person name="Channer S."/>
            <person name="Cheshatsang Y."/>
            <person name="Chuda L."/>
            <person name="Citroen M."/>
            <person name="Collymore A."/>
            <person name="Cooke P."/>
            <person name="Costello M."/>
            <person name="D'Aco K."/>
            <person name="Daza R."/>
            <person name="De Haan G."/>
            <person name="DeGray S."/>
            <person name="DeMaso C."/>
            <person name="Dhargay N."/>
            <person name="Dooley K."/>
            <person name="Dooley E."/>
            <person name="Doricent M."/>
            <person name="Dorje P."/>
            <person name="Dorjee K."/>
            <person name="Dupes A."/>
            <person name="Elong R."/>
            <person name="Falk J."/>
            <person name="Farina A."/>
            <person name="Faro S."/>
            <person name="Ferguson D."/>
            <person name="Fisher S."/>
            <person name="Foley C.D."/>
            <person name="Franke A."/>
            <person name="Friedrich D."/>
            <person name="Gadbois L."/>
            <person name="Gearin G."/>
            <person name="Gearin C.R."/>
            <person name="Giannoukos G."/>
            <person name="Goode T."/>
            <person name="Graham J."/>
            <person name="Grandbois E."/>
            <person name="Grewal S."/>
            <person name="Gyaltsen K."/>
            <person name="Hafez N."/>
            <person name="Hagos B."/>
            <person name="Hall J."/>
            <person name="Henson C."/>
            <person name="Hollinger A."/>
            <person name="Honan T."/>
            <person name="Huard M.D."/>
            <person name="Hughes L."/>
            <person name="Hurhula B."/>
            <person name="Husby M.E."/>
            <person name="Kamat A."/>
            <person name="Kanga B."/>
            <person name="Kashin S."/>
            <person name="Khazanovich D."/>
            <person name="Kisner P."/>
            <person name="Lance K."/>
            <person name="Lara M."/>
            <person name="Lee W."/>
            <person name="Lennon N."/>
            <person name="Letendre F."/>
            <person name="LeVine R."/>
            <person name="Lipovsky A."/>
            <person name="Liu X."/>
            <person name="Liu J."/>
            <person name="Liu S."/>
            <person name="Lokyitsang T."/>
            <person name="Lokyitsang Y."/>
            <person name="Lubonja R."/>
            <person name="Lui A."/>
            <person name="MacDonald P."/>
            <person name="Magnisalis V."/>
            <person name="Maru K."/>
            <person name="Matthews C."/>
            <person name="McCusker W."/>
            <person name="McDonough S."/>
            <person name="Mehta T."/>
            <person name="Meldrim J."/>
            <person name="Meneus L."/>
            <person name="Mihai O."/>
            <person name="Mihalev A."/>
            <person name="Mihova T."/>
            <person name="Mittelman R."/>
            <person name="Mlenga V."/>
            <person name="Montmayeur A."/>
            <person name="Mulrain L."/>
            <person name="Navidi A."/>
            <person name="Naylor J."/>
            <person name="Negash T."/>
            <person name="Nguyen T."/>
            <person name="Nguyen N."/>
            <person name="Nicol R."/>
            <person name="Norbu C."/>
            <person name="Norbu N."/>
            <person name="Novod N."/>
            <person name="O'Neill B."/>
            <person name="Osman S."/>
            <person name="Markiewicz E."/>
            <person name="Oyono O.L."/>
            <person name="Patti C."/>
            <person name="Phunkhang P."/>
            <person name="Pierre F."/>
            <person name="Priest M."/>
            <person name="Raghuraman S."/>
            <person name="Rege F."/>
            <person name="Reyes R."/>
            <person name="Rise C."/>
            <person name="Rogov P."/>
            <person name="Ross K."/>
            <person name="Ryan E."/>
            <person name="Settipalli S."/>
            <person name="Shea T."/>
            <person name="Sherpa N."/>
            <person name="Shi L."/>
            <person name="Shih D."/>
            <person name="Sparrow T."/>
            <person name="Spaulding J."/>
            <person name="Stalker J."/>
            <person name="Stange-Thomann N."/>
            <person name="Stavropoulos S."/>
            <person name="Stone C."/>
            <person name="Strader C."/>
            <person name="Tesfaye S."/>
            <person name="Thomson T."/>
            <person name="Thoulutsang Y."/>
            <person name="Thoulutsang D."/>
            <person name="Topham K."/>
            <person name="Topping I."/>
            <person name="Tsamla T."/>
            <person name="Vassiliev H."/>
            <person name="Vo A."/>
            <person name="Wangchuk T."/>
            <person name="Wangdi T."/>
            <person name="Weiand M."/>
            <person name="Wilkinson J."/>
            <person name="Wilson A."/>
            <person name="Yadav S."/>
            <person name="Young G."/>
            <person name="Yu Q."/>
            <person name="Zembek L."/>
            <person name="Zhong D."/>
            <person name="Zimmer A."/>
            <person name="Zwirko Z."/>
            <person name="Jaffe D.B."/>
            <person name="Alvarez P."/>
            <person name="Brockman W."/>
            <person name="Butler J."/>
            <person name="Chin C."/>
            <person name="Gnerre S."/>
            <person name="Grabherr M."/>
            <person name="Kleber M."/>
            <person name="Mauceli E."/>
            <person name="MacCallum I."/>
        </authorList>
    </citation>
    <scope>NUCLEOTIDE SEQUENCE [LARGE SCALE GENOMIC DNA]</scope>
    <source>
        <strain evidence="3">Tucson 15081-1352.22</strain>
    </source>
</reference>
<keyword evidence="1" id="KW-0812">Transmembrane</keyword>
<dbReference type="AlphaFoldDB" id="B4L648"/>
<dbReference type="KEGG" id="dmo:Dmoj_GI16244"/>
<evidence type="ECO:0000256" key="1">
    <source>
        <dbReference type="SAM" id="Phobius"/>
    </source>
</evidence>
<dbReference type="PhylomeDB" id="B4L648"/>
<accession>B4L648</accession>
<evidence type="ECO:0000313" key="3">
    <source>
        <dbReference type="Proteomes" id="UP000009192"/>
    </source>
</evidence>
<sequence>MTPFDDFVYLINHVLLGEEPTIEDFILLVGTLVAFIAFILWCCFPIQPKEPGQHRQFTCKIIQNHIKAFDAASRMENNGTATVSAAAAASSNGNNGSNGTAGGITNGASAHYNGGGSGSYSKNGTVSMHNYYVKNGHHCCT</sequence>
<protein>
    <submittedName>
        <fullName evidence="2">Uncharacterized protein, isoform A</fullName>
    </submittedName>
</protein>
<dbReference type="FunCoup" id="B4L648">
    <property type="interactions" value="3"/>
</dbReference>
<dbReference type="eggNOG" id="ENOG502S911">
    <property type="taxonomic scope" value="Eukaryota"/>
</dbReference>
<keyword evidence="1" id="KW-1133">Transmembrane helix</keyword>
<dbReference type="Proteomes" id="UP000009192">
    <property type="component" value="Unassembled WGS sequence"/>
</dbReference>
<dbReference type="InParanoid" id="B4L648"/>
<keyword evidence="3" id="KW-1185">Reference proteome</keyword>